<dbReference type="InterPro" id="IPR000531">
    <property type="entry name" value="Beta-barrel_TonB"/>
</dbReference>
<evidence type="ECO:0000259" key="16">
    <source>
        <dbReference type="Pfam" id="PF00593"/>
    </source>
</evidence>
<organism evidence="18 19">
    <name type="scientific">Sphingomonas taxi</name>
    <dbReference type="NCBI Taxonomy" id="1549858"/>
    <lineage>
        <taxon>Bacteria</taxon>
        <taxon>Pseudomonadati</taxon>
        <taxon>Pseudomonadota</taxon>
        <taxon>Alphaproteobacteria</taxon>
        <taxon>Sphingomonadales</taxon>
        <taxon>Sphingomonadaceae</taxon>
        <taxon>Sphingomonas</taxon>
    </lineage>
</organism>
<evidence type="ECO:0000256" key="12">
    <source>
        <dbReference type="PROSITE-ProRule" id="PRU01360"/>
    </source>
</evidence>
<comment type="caution">
    <text evidence="18">The sequence shown here is derived from an EMBL/GenBank/DDBJ whole genome shotgun (WGS) entry which is preliminary data.</text>
</comment>
<evidence type="ECO:0000256" key="3">
    <source>
        <dbReference type="ARBA" id="ARBA00022452"/>
    </source>
</evidence>
<feature type="domain" description="TonB-dependent receptor-like beta-barrel" evidence="16">
    <location>
        <begin position="361"/>
        <end position="885"/>
    </location>
</feature>
<comment type="similarity">
    <text evidence="12 14">Belongs to the TonB-dependent receptor family.</text>
</comment>
<dbReference type="Proteomes" id="UP000249229">
    <property type="component" value="Unassembled WGS sequence"/>
</dbReference>
<dbReference type="PANTHER" id="PTHR32552">
    <property type="entry name" value="FERRICHROME IRON RECEPTOR-RELATED"/>
    <property type="match status" value="1"/>
</dbReference>
<keyword evidence="10 12" id="KW-0472">Membrane</keyword>
<evidence type="ECO:0000259" key="17">
    <source>
        <dbReference type="Pfam" id="PF07715"/>
    </source>
</evidence>
<dbReference type="EMBL" id="QFQI01000003">
    <property type="protein sequence ID" value="PZQ61239.1"/>
    <property type="molecule type" value="Genomic_DNA"/>
</dbReference>
<evidence type="ECO:0000256" key="9">
    <source>
        <dbReference type="ARBA" id="ARBA00023077"/>
    </source>
</evidence>
<keyword evidence="9 14" id="KW-0798">TonB box</keyword>
<sequence>MRLTTILLSTVAAVVAPPVLAQEQASPVTTNAAVAGQTGTAAAQAGDTHELNASDIVVTATRRAERLADVPISINAVSQEALQNSGATDIRQMTQLAPSLTISSTGSEANASARVRGIGTVGDNPGLESSVTVFIDGVYRSRTGSGLNDLGEVDRVEVLRGPQGTLSGRNSSAGAINIYTKAPSFDFGGYAEGTYGNYDFYRVAGAVTGPIVKDLLAFRIDGVASKRDGFYRDVVNDTDYNDRDRWFVRGQLLLEPSPDFSLRLIGDYTHRDEKCCGAVYVDTREKTDPTPGVPGDYAINPAGNRIVSIIEQMAALRGYPAGSAFPSGTDPFSRRIAFTPGRAYSNVTKDYGGSGQIDWNLGGASLTSITAYREYKSGGANDIDANVLDIGYRADDGNNYRQFHTFTQELRLNGEAFGGRLDWLVGGFFSNEDLEVVDNLKFGRDYGAFAACRIVATINPAAALRNPANPGCLSTAGNAVLSGLAPGTTPAFGAATPLILSSIRTLSTLNDLGTTRDVYSQNSKSFALFTHNILKLTDTLSLTAGLRWTREQKEFDATFGNSNTVCPQVQALLGAGPAGNLFNNPQLAALTRGIATLACTGNSSAALNGRTINDDLKENQFTGTAVLSWKPSDRVMTYASYSRGYKAGGYNLDRSDLGDAYNPATIANIDAGRLRFDPETVNAYEVGLKYSSRRFTFNLAAFRSEFKNFQLNTFNGTNYVVENIGSCSDSLNGADTDNSVTTGVCTGDVKYGVRSQGVEAEAGFYPAEHVAINLGYTLADTKYRRNLVGSDAGAALDPALFLLSGGQMSNAPRNVITTSVSWTPSLGDSGLSALFYVDQRTVSDYNTGSDLFVEKEQDGFTLMNARVGLRGDQDRWAVEVWAQNLLNTDYEQVAFNTSFQGAGSQQQVQAFGGTGNQLFSSFLAEPRTYGVTLRTRF</sequence>
<reference evidence="18 19" key="1">
    <citation type="submission" date="2017-08" db="EMBL/GenBank/DDBJ databases">
        <title>Infants hospitalized years apart are colonized by the same room-sourced microbial strains.</title>
        <authorList>
            <person name="Brooks B."/>
            <person name="Olm M.R."/>
            <person name="Firek B.A."/>
            <person name="Baker R."/>
            <person name="Thomas B.C."/>
            <person name="Morowitz M.J."/>
            <person name="Banfield J.F."/>
        </authorList>
    </citation>
    <scope>NUCLEOTIDE SEQUENCE [LARGE SCALE GENOMIC DNA]</scope>
    <source>
        <strain evidence="18">S2_005_001_R1_22</strain>
    </source>
</reference>
<feature type="chain" id="PRO_5015990790" evidence="15">
    <location>
        <begin position="22"/>
        <end position="937"/>
    </location>
</feature>
<keyword evidence="2 12" id="KW-0813">Transport</keyword>
<keyword evidence="4" id="KW-0410">Iron transport</keyword>
<evidence type="ECO:0000256" key="6">
    <source>
        <dbReference type="ARBA" id="ARBA00022729"/>
    </source>
</evidence>
<keyword evidence="3 12" id="KW-1134">Transmembrane beta strand</keyword>
<keyword evidence="5 12" id="KW-0812">Transmembrane</keyword>
<evidence type="ECO:0000256" key="13">
    <source>
        <dbReference type="PROSITE-ProRule" id="PRU10144"/>
    </source>
</evidence>
<gene>
    <name evidence="18" type="ORF">DI544_06650</name>
</gene>
<evidence type="ECO:0000256" key="2">
    <source>
        <dbReference type="ARBA" id="ARBA00022448"/>
    </source>
</evidence>
<protein>
    <submittedName>
        <fullName evidence="18">TonB-dependent receptor</fullName>
    </submittedName>
</protein>
<dbReference type="InterPro" id="IPR010917">
    <property type="entry name" value="TonB_rcpt_CS"/>
</dbReference>
<dbReference type="Pfam" id="PF07715">
    <property type="entry name" value="Plug"/>
    <property type="match status" value="1"/>
</dbReference>
<dbReference type="InterPro" id="IPR039426">
    <property type="entry name" value="TonB-dep_rcpt-like"/>
</dbReference>
<dbReference type="InterPro" id="IPR012910">
    <property type="entry name" value="Plug_dom"/>
</dbReference>
<evidence type="ECO:0000256" key="8">
    <source>
        <dbReference type="ARBA" id="ARBA00023065"/>
    </source>
</evidence>
<evidence type="ECO:0000313" key="19">
    <source>
        <dbReference type="Proteomes" id="UP000249229"/>
    </source>
</evidence>
<feature type="domain" description="TonB-dependent receptor plug" evidence="17">
    <location>
        <begin position="67"/>
        <end position="175"/>
    </location>
</feature>
<dbReference type="SUPFAM" id="SSF56935">
    <property type="entry name" value="Porins"/>
    <property type="match status" value="1"/>
</dbReference>
<name>A0A2W5PAU0_9SPHN</name>
<keyword evidence="7" id="KW-0408">Iron</keyword>
<keyword evidence="8" id="KW-0406">Ion transport</keyword>
<evidence type="ECO:0000256" key="11">
    <source>
        <dbReference type="ARBA" id="ARBA00023237"/>
    </source>
</evidence>
<dbReference type="AlphaFoldDB" id="A0A2W5PAU0"/>
<keyword evidence="11 12" id="KW-0998">Cell outer membrane</keyword>
<evidence type="ECO:0000313" key="18">
    <source>
        <dbReference type="EMBL" id="PZQ61239.1"/>
    </source>
</evidence>
<keyword evidence="18" id="KW-0675">Receptor</keyword>
<evidence type="ECO:0000256" key="1">
    <source>
        <dbReference type="ARBA" id="ARBA00004571"/>
    </source>
</evidence>
<dbReference type="PANTHER" id="PTHR32552:SF81">
    <property type="entry name" value="TONB-DEPENDENT OUTER MEMBRANE RECEPTOR"/>
    <property type="match status" value="1"/>
</dbReference>
<feature type="signal peptide" evidence="15">
    <location>
        <begin position="1"/>
        <end position="21"/>
    </location>
</feature>
<evidence type="ECO:0000256" key="7">
    <source>
        <dbReference type="ARBA" id="ARBA00023004"/>
    </source>
</evidence>
<dbReference type="PROSITE" id="PS01156">
    <property type="entry name" value="TONB_DEPENDENT_REC_2"/>
    <property type="match status" value="1"/>
</dbReference>
<accession>A0A2W5PAU0</accession>
<comment type="subcellular location">
    <subcellularLocation>
        <location evidence="1 12">Cell outer membrane</location>
        <topology evidence="1 12">Multi-pass membrane protein</topology>
    </subcellularLocation>
</comment>
<evidence type="ECO:0000256" key="5">
    <source>
        <dbReference type="ARBA" id="ARBA00022692"/>
    </source>
</evidence>
<dbReference type="GO" id="GO:0009279">
    <property type="term" value="C:cell outer membrane"/>
    <property type="evidence" value="ECO:0007669"/>
    <property type="project" value="UniProtKB-SubCell"/>
</dbReference>
<feature type="short sequence motif" description="TonB C-terminal box" evidence="13">
    <location>
        <begin position="920"/>
        <end position="937"/>
    </location>
</feature>
<evidence type="ECO:0000256" key="10">
    <source>
        <dbReference type="ARBA" id="ARBA00023136"/>
    </source>
</evidence>
<dbReference type="Gene3D" id="2.40.170.20">
    <property type="entry name" value="TonB-dependent receptor, beta-barrel domain"/>
    <property type="match status" value="2"/>
</dbReference>
<dbReference type="PROSITE" id="PS52016">
    <property type="entry name" value="TONB_DEPENDENT_REC_3"/>
    <property type="match status" value="1"/>
</dbReference>
<keyword evidence="6 15" id="KW-0732">Signal</keyword>
<dbReference type="Pfam" id="PF00593">
    <property type="entry name" value="TonB_dep_Rec_b-barrel"/>
    <property type="match status" value="1"/>
</dbReference>
<evidence type="ECO:0000256" key="15">
    <source>
        <dbReference type="SAM" id="SignalP"/>
    </source>
</evidence>
<dbReference type="InterPro" id="IPR036942">
    <property type="entry name" value="Beta-barrel_TonB_sf"/>
</dbReference>
<dbReference type="GO" id="GO:0006826">
    <property type="term" value="P:iron ion transport"/>
    <property type="evidence" value="ECO:0007669"/>
    <property type="project" value="UniProtKB-KW"/>
</dbReference>
<proteinExistence type="inferred from homology"/>
<evidence type="ECO:0000256" key="14">
    <source>
        <dbReference type="RuleBase" id="RU003357"/>
    </source>
</evidence>
<evidence type="ECO:0000256" key="4">
    <source>
        <dbReference type="ARBA" id="ARBA00022496"/>
    </source>
</evidence>